<feature type="region of interest" description="Disordered" evidence="1">
    <location>
        <begin position="1"/>
        <end position="20"/>
    </location>
</feature>
<evidence type="ECO:0000313" key="2">
    <source>
        <dbReference type="EMBL" id="SFU82580.1"/>
    </source>
</evidence>
<keyword evidence="3" id="KW-1185">Reference proteome</keyword>
<dbReference type="AlphaFoldDB" id="A0A1I7JBM6"/>
<reference evidence="3" key="1">
    <citation type="submission" date="2016-10" db="EMBL/GenBank/DDBJ databases">
        <authorList>
            <person name="Varghese N."/>
        </authorList>
    </citation>
    <scope>NUCLEOTIDE SEQUENCE [LARGE SCALE GENOMIC DNA]</scope>
    <source>
        <strain evidence="3">DSM 17980</strain>
    </source>
</reference>
<gene>
    <name evidence="2" type="ORF">SAMN05421543_10980</name>
</gene>
<accession>A0A1I7JBM6</accession>
<dbReference type="Proteomes" id="UP000183508">
    <property type="component" value="Unassembled WGS sequence"/>
</dbReference>
<name>A0A1I7JBM6_9BACL</name>
<organism evidence="2 3">
    <name type="scientific">Alicyclobacillus macrosporangiidus</name>
    <dbReference type="NCBI Taxonomy" id="392015"/>
    <lineage>
        <taxon>Bacteria</taxon>
        <taxon>Bacillati</taxon>
        <taxon>Bacillota</taxon>
        <taxon>Bacilli</taxon>
        <taxon>Bacillales</taxon>
        <taxon>Alicyclobacillaceae</taxon>
        <taxon>Alicyclobacillus</taxon>
    </lineage>
</organism>
<evidence type="ECO:0000256" key="1">
    <source>
        <dbReference type="SAM" id="MobiDB-lite"/>
    </source>
</evidence>
<sequence length="120" mass="13528">MRDGEPSTIGHRQAAPPKPFPLISQEELRRLSWEEGRTDAEIAQMFGVTVNEVNRKRLQMNLVQDALTSSQWSEVVRTAEMVKSLPWEAVQEVRTIVDRYRQNPHGLLASGMDAAGTDIV</sequence>
<dbReference type="STRING" id="392015.SAMN05421543_10980"/>
<dbReference type="EMBL" id="FPBV01000009">
    <property type="protein sequence ID" value="SFU82580.1"/>
    <property type="molecule type" value="Genomic_DNA"/>
</dbReference>
<protein>
    <submittedName>
        <fullName evidence="2">Uncharacterized protein</fullName>
    </submittedName>
</protein>
<proteinExistence type="predicted"/>
<evidence type="ECO:0000313" key="3">
    <source>
        <dbReference type="Proteomes" id="UP000183508"/>
    </source>
</evidence>